<keyword evidence="1" id="KW-0472">Membrane</keyword>
<organism evidence="2 3">
    <name type="scientific">Candidatus Argoarchaeum ethanivorans</name>
    <dbReference type="NCBI Taxonomy" id="2608793"/>
    <lineage>
        <taxon>Archaea</taxon>
        <taxon>Methanobacteriati</taxon>
        <taxon>Methanobacteriota</taxon>
        <taxon>Stenosarchaea group</taxon>
        <taxon>Methanomicrobia</taxon>
        <taxon>Methanosarcinales</taxon>
        <taxon>Methanosarcinales incertae sedis</taxon>
        <taxon>GOM Arc I cluster</taxon>
        <taxon>Candidatus Argoarchaeum</taxon>
    </lineage>
</organism>
<feature type="transmembrane region" description="Helical" evidence="1">
    <location>
        <begin position="12"/>
        <end position="29"/>
    </location>
</feature>
<evidence type="ECO:0000313" key="2">
    <source>
        <dbReference type="EMBL" id="CAD6494236.1"/>
    </source>
</evidence>
<name>A0A811T9X3_9EURY</name>
<gene>
    <name evidence="2" type="ORF">LAKADJCE_00676</name>
</gene>
<dbReference type="AlphaFoldDB" id="A0A811T9X3"/>
<protein>
    <submittedName>
        <fullName evidence="2">Uncharacterized protein</fullName>
    </submittedName>
</protein>
<reference evidence="2" key="1">
    <citation type="submission" date="2020-10" db="EMBL/GenBank/DDBJ databases">
        <authorList>
            <person name="Hahn C.J."/>
            <person name="Laso-Perez R."/>
            <person name="Vulcano F."/>
            <person name="Vaziourakis K.-M."/>
            <person name="Stokke R."/>
            <person name="Steen I.H."/>
            <person name="Teske A."/>
            <person name="Boetius A."/>
            <person name="Liebeke M."/>
            <person name="Amann R."/>
            <person name="Knittel K."/>
        </authorList>
    </citation>
    <scope>NUCLEOTIDE SEQUENCE</scope>
    <source>
        <strain evidence="2">Gfbio:e3339647-f889-4370-9287-4fb5cb688e4c:AG392J18_GoMArc1</strain>
    </source>
</reference>
<feature type="transmembrane region" description="Helical" evidence="1">
    <location>
        <begin position="50"/>
        <end position="70"/>
    </location>
</feature>
<dbReference type="Proteomes" id="UP000612009">
    <property type="component" value="Unassembled WGS sequence"/>
</dbReference>
<evidence type="ECO:0000256" key="1">
    <source>
        <dbReference type="SAM" id="Phobius"/>
    </source>
</evidence>
<accession>A0A811T9X3</accession>
<comment type="caution">
    <text evidence="2">The sequence shown here is derived from an EMBL/GenBank/DDBJ whole genome shotgun (WGS) entry which is preliminary data.</text>
</comment>
<evidence type="ECO:0000313" key="3">
    <source>
        <dbReference type="Proteomes" id="UP000612009"/>
    </source>
</evidence>
<feature type="transmembrane region" description="Helical" evidence="1">
    <location>
        <begin position="107"/>
        <end position="124"/>
    </location>
</feature>
<keyword evidence="1" id="KW-0812">Transmembrane</keyword>
<keyword evidence="1" id="KW-1133">Transmembrane helix</keyword>
<sequence>MYPTVTSDSIYEVLTLVIPGFCAAFAISFTNSSFSSKSMSLKSSLTTGRFFISGWLTITISTFSLGVFWLVDRAISVAVDNALPVCLGFSVVAIPQLPFINARMLAPVIKLFAVSLISWLSRMIEDAVTSTVLMS</sequence>
<dbReference type="EMBL" id="CAJHIR010000041">
    <property type="protein sequence ID" value="CAD6494236.1"/>
    <property type="molecule type" value="Genomic_DNA"/>
</dbReference>
<proteinExistence type="predicted"/>